<evidence type="ECO:0000313" key="2">
    <source>
        <dbReference type="EMBL" id="EGI64111.1"/>
    </source>
</evidence>
<organism evidence="3">
    <name type="scientific">Acromyrmex echinatior</name>
    <name type="common">Panamanian leafcutter ant</name>
    <name type="synonym">Acromyrmex octospinosus echinatior</name>
    <dbReference type="NCBI Taxonomy" id="103372"/>
    <lineage>
        <taxon>Eukaryota</taxon>
        <taxon>Metazoa</taxon>
        <taxon>Ecdysozoa</taxon>
        <taxon>Arthropoda</taxon>
        <taxon>Hexapoda</taxon>
        <taxon>Insecta</taxon>
        <taxon>Pterygota</taxon>
        <taxon>Neoptera</taxon>
        <taxon>Endopterygota</taxon>
        <taxon>Hymenoptera</taxon>
        <taxon>Apocrita</taxon>
        <taxon>Aculeata</taxon>
        <taxon>Formicoidea</taxon>
        <taxon>Formicidae</taxon>
        <taxon>Myrmicinae</taxon>
        <taxon>Acromyrmex</taxon>
    </lineage>
</organism>
<proteinExistence type="predicted"/>
<evidence type="ECO:0000313" key="3">
    <source>
        <dbReference type="Proteomes" id="UP000007755"/>
    </source>
</evidence>
<evidence type="ECO:0000256" key="1">
    <source>
        <dbReference type="SAM" id="MobiDB-lite"/>
    </source>
</evidence>
<sequence>MCDETNAKTPRGHGGTAERHSTPPLDYCYKCDNDSQTSFASRQRSKVLIGSNSSCATLDPHSLLGSDFPSASSRRKTTNGRLLLADAQFSASLSSMHFVTLFNRVQEFRLNYNDPATSWSSILAR</sequence>
<accession>F4WNV3</accession>
<gene>
    <name evidence="2" type="ORF">G5I_07460</name>
</gene>
<dbReference type="Proteomes" id="UP000007755">
    <property type="component" value="Unassembled WGS sequence"/>
</dbReference>
<reference evidence="2" key="1">
    <citation type="submission" date="2011-02" db="EMBL/GenBank/DDBJ databases">
        <title>The genome of the leaf-cutting ant Acromyrmex echinatior suggests key adaptations to social evolution and fungus farming.</title>
        <authorList>
            <person name="Nygaard S."/>
            <person name="Zhang G."/>
        </authorList>
    </citation>
    <scope>NUCLEOTIDE SEQUENCE</scope>
</reference>
<name>F4WNV3_ACREC</name>
<dbReference type="EMBL" id="GL888239">
    <property type="protein sequence ID" value="EGI64111.1"/>
    <property type="molecule type" value="Genomic_DNA"/>
</dbReference>
<keyword evidence="3" id="KW-1185">Reference proteome</keyword>
<feature type="region of interest" description="Disordered" evidence="1">
    <location>
        <begin position="1"/>
        <end position="23"/>
    </location>
</feature>
<dbReference type="InParanoid" id="F4WNV3"/>
<dbReference type="AlphaFoldDB" id="F4WNV3"/>
<protein>
    <submittedName>
        <fullName evidence="2">Uncharacterized protein</fullName>
    </submittedName>
</protein>